<proteinExistence type="predicted"/>
<dbReference type="Proteomes" id="UP000256373">
    <property type="component" value="Unassembled WGS sequence"/>
</dbReference>
<gene>
    <name evidence="1" type="ORF">DSL64_27065</name>
</gene>
<sequence length="136" mass="15242">MECGPQRELTFSLSINVADNKLNKITALGALNNDAFVNLRDSITTEFRDYREFQLPISLNADQTTYIFDFENRTDTLTLSYERLFYHQEGCGFVVDVDDVQGKSTFSYLHVTAIPFVGESKGWGGHQGGIFVSAAL</sequence>
<dbReference type="AlphaFoldDB" id="A0A3D8Y3E8"/>
<dbReference type="InterPro" id="IPR045607">
    <property type="entry name" value="DUF6452"/>
</dbReference>
<dbReference type="EMBL" id="QNUL01000040">
    <property type="protein sequence ID" value="REA56358.1"/>
    <property type="molecule type" value="Genomic_DNA"/>
</dbReference>
<organism evidence="1 2">
    <name type="scientific">Dyadobacter luteus</name>
    <dbReference type="NCBI Taxonomy" id="2259619"/>
    <lineage>
        <taxon>Bacteria</taxon>
        <taxon>Pseudomonadati</taxon>
        <taxon>Bacteroidota</taxon>
        <taxon>Cytophagia</taxon>
        <taxon>Cytophagales</taxon>
        <taxon>Spirosomataceae</taxon>
        <taxon>Dyadobacter</taxon>
    </lineage>
</organism>
<evidence type="ECO:0000313" key="2">
    <source>
        <dbReference type="Proteomes" id="UP000256373"/>
    </source>
</evidence>
<comment type="caution">
    <text evidence="1">The sequence shown here is derived from an EMBL/GenBank/DDBJ whole genome shotgun (WGS) entry which is preliminary data.</text>
</comment>
<protein>
    <submittedName>
        <fullName evidence="1">Uncharacterized protein</fullName>
    </submittedName>
</protein>
<accession>A0A3D8Y3E8</accession>
<reference evidence="1 2" key="1">
    <citation type="submission" date="2018-07" db="EMBL/GenBank/DDBJ databases">
        <title>Dyadobacter roseus sp. nov., isolated from rose rhizosphere soil.</title>
        <authorList>
            <person name="Chen L."/>
        </authorList>
    </citation>
    <scope>NUCLEOTIDE SEQUENCE [LARGE SCALE GENOMIC DNA]</scope>
    <source>
        <strain evidence="1 2">RS19</strain>
    </source>
</reference>
<dbReference type="Pfam" id="PF20050">
    <property type="entry name" value="DUF6452"/>
    <property type="match status" value="1"/>
</dbReference>
<keyword evidence="2" id="KW-1185">Reference proteome</keyword>
<evidence type="ECO:0000313" key="1">
    <source>
        <dbReference type="EMBL" id="REA56358.1"/>
    </source>
</evidence>
<name>A0A3D8Y3E8_9BACT</name>